<reference evidence="3" key="2">
    <citation type="submission" date="2008-08" db="EMBL/GenBank/DDBJ databases">
        <authorList>
            <consortium name="Diatom Consortium"/>
            <person name="Grigoriev I."/>
            <person name="Grimwood J."/>
            <person name="Kuo A."/>
            <person name="Otillar R.P."/>
            <person name="Salamov A."/>
            <person name="Detter J.C."/>
            <person name="Lindquist E."/>
            <person name="Shapiro H."/>
            <person name="Lucas S."/>
            <person name="Glavina del Rio T."/>
            <person name="Pitluck S."/>
            <person name="Rokhsar D."/>
            <person name="Bowler C."/>
        </authorList>
    </citation>
    <scope>GENOME REANNOTATION</scope>
    <source>
        <strain evidence="3">CCAP 1055/1</strain>
    </source>
</reference>
<dbReference type="OrthoDB" id="71307at2759"/>
<accession>B7FUZ8</accession>
<evidence type="ECO:0000313" key="2">
    <source>
        <dbReference type="EMBL" id="EEC50073.1"/>
    </source>
</evidence>
<dbReference type="Proteomes" id="UP000000759">
    <property type="component" value="Chromosome 4"/>
</dbReference>
<gene>
    <name evidence="2" type="ORF">PHATRDRAFT_34192</name>
</gene>
<feature type="coiled-coil region" evidence="1">
    <location>
        <begin position="224"/>
        <end position="258"/>
    </location>
</feature>
<reference evidence="2 3" key="1">
    <citation type="journal article" date="2008" name="Nature">
        <title>The Phaeodactylum genome reveals the evolutionary history of diatom genomes.</title>
        <authorList>
            <person name="Bowler C."/>
            <person name="Allen A.E."/>
            <person name="Badger J.H."/>
            <person name="Grimwood J."/>
            <person name="Jabbari K."/>
            <person name="Kuo A."/>
            <person name="Maheswari U."/>
            <person name="Martens C."/>
            <person name="Maumus F."/>
            <person name="Otillar R.P."/>
            <person name="Rayko E."/>
            <person name="Salamov A."/>
            <person name="Vandepoele K."/>
            <person name="Beszteri B."/>
            <person name="Gruber A."/>
            <person name="Heijde M."/>
            <person name="Katinka M."/>
            <person name="Mock T."/>
            <person name="Valentin K."/>
            <person name="Verret F."/>
            <person name="Berges J.A."/>
            <person name="Brownlee C."/>
            <person name="Cadoret J.P."/>
            <person name="Chiovitti A."/>
            <person name="Choi C.J."/>
            <person name="Coesel S."/>
            <person name="De Martino A."/>
            <person name="Detter J.C."/>
            <person name="Durkin C."/>
            <person name="Falciatore A."/>
            <person name="Fournet J."/>
            <person name="Haruta M."/>
            <person name="Huysman M.J."/>
            <person name="Jenkins B.D."/>
            <person name="Jiroutova K."/>
            <person name="Jorgensen R.E."/>
            <person name="Joubert Y."/>
            <person name="Kaplan A."/>
            <person name="Kroger N."/>
            <person name="Kroth P.G."/>
            <person name="La Roche J."/>
            <person name="Lindquist E."/>
            <person name="Lommer M."/>
            <person name="Martin-Jezequel V."/>
            <person name="Lopez P.J."/>
            <person name="Lucas S."/>
            <person name="Mangogna M."/>
            <person name="McGinnis K."/>
            <person name="Medlin L.K."/>
            <person name="Montsant A."/>
            <person name="Oudot-Le Secq M.P."/>
            <person name="Napoli C."/>
            <person name="Obornik M."/>
            <person name="Parker M.S."/>
            <person name="Petit J.L."/>
            <person name="Porcel B.M."/>
            <person name="Poulsen N."/>
            <person name="Robison M."/>
            <person name="Rychlewski L."/>
            <person name="Rynearson T.A."/>
            <person name="Schmutz J."/>
            <person name="Shapiro H."/>
            <person name="Siaut M."/>
            <person name="Stanley M."/>
            <person name="Sussman M.R."/>
            <person name="Taylor A.R."/>
            <person name="Vardi A."/>
            <person name="von Dassow P."/>
            <person name="Vyverman W."/>
            <person name="Willis A."/>
            <person name="Wyrwicz L.S."/>
            <person name="Rokhsar D.S."/>
            <person name="Weissenbach J."/>
            <person name="Armbrust E.V."/>
            <person name="Green B.R."/>
            <person name="Van de Peer Y."/>
            <person name="Grigoriev I.V."/>
        </authorList>
    </citation>
    <scope>NUCLEOTIDE SEQUENCE [LARGE SCALE GENOMIC DNA]</scope>
    <source>
        <strain evidence="2 3">CCAP 1055/1</strain>
    </source>
</reference>
<sequence>MFVGVATAAAVESLPTTMTSHTSPGENYDNQGMKSAHNLVGEPPAFESDLERRQRVWEDEKSLLAKKLQVAQLERDQAVSQNRDLLTTIQSLKTLLEHSEATNADTEDRIAQAVQGSRVAAARQASKTIQSLETRLEKLLTSYSELKDQSGTLTETLKQANARLVSVEQERETLQASVSRWEANVQILEMERAQIPSTLGGLNVSDSSVKGVQEHCSPTMLVEKQTLELALANETKRVQELESQLEQAKVEQHELENSSMSFRSKMQKMEFLNDKLTAQWEESNAVAAQVDASQITLELEHVQERIQQLLQEKNALKTEVADLHRQLNNTKADSERAAQHLQTSKDLADSLTIQLAEAVTELDFVEASTKQAANEKIAAIQSRYWTRTTELRERSDSLSVELATAKLQLRQVKRTLFEVRRELFESNEKLRDRHRWKQNAWTRVRIATHVIQIPYEHLWRYFEPSYVQYVSPVLEQLQYFWQRLQVHAWPMLGLLANLGRELWVEIPILWSRACAEFRLVVPKVAESLAPLGNRAQQTWGYFRSLCQHVLDRVLPHHIVFNFIPYMDTIREKLSPLTARIGEAWDLFRSFCKQHVYDRFLLRYIVLELRPFVHTLREHLMLLWDCAEHAWESFCLLCKRQIFDRFAPKFVELHNIDLYGWRYRVQDKLVNGIRVVADTLLTYCKLSDAPQPFVHAVRYIRDDPEWSIVVIESLVLVAAVLALTRPLSWRWRSRVVKLEAKPRRGWF</sequence>
<dbReference type="KEGG" id="pti:PHATRDRAFT_34192"/>
<name>B7FUZ8_PHATC</name>
<dbReference type="RefSeq" id="XP_002178408.1">
    <property type="nucleotide sequence ID" value="XM_002178372.1"/>
</dbReference>
<dbReference type="GeneID" id="7197903"/>
<proteinExistence type="predicted"/>
<evidence type="ECO:0000256" key="1">
    <source>
        <dbReference type="SAM" id="Coils"/>
    </source>
</evidence>
<dbReference type="HOGENOM" id="CLU_372792_0_0_1"/>
<dbReference type="InParanoid" id="B7FUZ8"/>
<feature type="coiled-coil region" evidence="1">
    <location>
        <begin position="89"/>
        <end position="191"/>
    </location>
</feature>
<keyword evidence="3" id="KW-1185">Reference proteome</keyword>
<feature type="coiled-coil region" evidence="1">
    <location>
        <begin position="292"/>
        <end position="333"/>
    </location>
</feature>
<dbReference type="EMBL" id="CM000607">
    <property type="protein sequence ID" value="EEC50073.1"/>
    <property type="molecule type" value="Genomic_DNA"/>
</dbReference>
<protein>
    <submittedName>
        <fullName evidence="2">Uncharacterized protein</fullName>
    </submittedName>
</protein>
<dbReference type="AlphaFoldDB" id="B7FUZ8"/>
<organism evidence="2 3">
    <name type="scientific">Phaeodactylum tricornutum (strain CCAP 1055/1)</name>
    <dbReference type="NCBI Taxonomy" id="556484"/>
    <lineage>
        <taxon>Eukaryota</taxon>
        <taxon>Sar</taxon>
        <taxon>Stramenopiles</taxon>
        <taxon>Ochrophyta</taxon>
        <taxon>Bacillariophyta</taxon>
        <taxon>Bacillariophyceae</taxon>
        <taxon>Bacillariophycidae</taxon>
        <taxon>Naviculales</taxon>
        <taxon>Phaeodactylaceae</taxon>
        <taxon>Phaeodactylum</taxon>
    </lineage>
</organism>
<dbReference type="STRING" id="556484.B7FUZ8"/>
<dbReference type="PaxDb" id="2850-Phatr34192"/>
<keyword evidence="1" id="KW-0175">Coiled coil</keyword>
<evidence type="ECO:0000313" key="3">
    <source>
        <dbReference type="Proteomes" id="UP000000759"/>
    </source>
</evidence>